<sequence length="485" mass="53550">MAGSAIVVRKDTLEAKARSNEDKFQKMKEVYQSIRDEHVNLLRKHADVTKQLGKVQKTTEEQEMARLNAERFVERLQQSVEEKNAKEEMIKNEAVSQRKALLVDAINSAQSSLRRTMEDMDDPSYATATCTAEYLLSRSAGVDDALRHLEESIRRYEQNDMEVGNFIASIGTFSNILGSYLMKGKATSNMAPVDKGESLSNACHDACHRAIDLVITLQESTGTGRFVNQRNQVDQHLKEISRVAELLHSGEGDISEELGDLVDKEMQSTTDAILQAEKRIEGSATSKDFYKRHHRWTEGLISAAKLVGVGATHLVDASDKVVQGKEKFEALIVCSSEIAACTAQLVAASRVKSDKGSANLKELQVASKGVASATAKVVASAKTGAEMIDEKESMDFTNLSLTQTKRLEMESKIRVLELENNLEKERKKLDELRKVHYQLAGSSEGWDEDEEDQYGAIGGRSAPSQGPNNGRNPETYGVGGITEYV</sequence>
<dbReference type="GO" id="GO:0051015">
    <property type="term" value="F:actin filament binding"/>
    <property type="evidence" value="ECO:0007669"/>
    <property type="project" value="TreeGrafter"/>
</dbReference>
<dbReference type="OrthoDB" id="8178130at2759"/>
<dbReference type="Gene3D" id="1.20.1410.10">
    <property type="entry name" value="I/LWEQ domain"/>
    <property type="match status" value="1"/>
</dbReference>
<evidence type="ECO:0000313" key="6">
    <source>
        <dbReference type="EMBL" id="PIK47307.1"/>
    </source>
</evidence>
<gene>
    <name evidence="6" type="ORF">BSL78_15835</name>
</gene>
<keyword evidence="2" id="KW-0963">Cytoplasm</keyword>
<dbReference type="Pfam" id="PF01608">
    <property type="entry name" value="I_LWEQ"/>
    <property type="match status" value="1"/>
</dbReference>
<dbReference type="InterPro" id="IPR002558">
    <property type="entry name" value="ILWEQ_dom"/>
</dbReference>
<name>A0A2G8KH34_STIJA</name>
<keyword evidence="3" id="KW-0175">Coiled coil</keyword>
<dbReference type="GO" id="GO:0032051">
    <property type="term" value="F:clathrin light chain binding"/>
    <property type="evidence" value="ECO:0007669"/>
    <property type="project" value="TreeGrafter"/>
</dbReference>
<comment type="caution">
    <text evidence="6">The sequence shown here is derived from an EMBL/GenBank/DDBJ whole genome shotgun (WGS) entry which is preliminary data.</text>
</comment>
<proteinExistence type="predicted"/>
<comment type="subcellular location">
    <subcellularLocation>
        <location evidence="1">Cytoplasm</location>
    </subcellularLocation>
</comment>
<feature type="region of interest" description="Disordered" evidence="4">
    <location>
        <begin position="443"/>
        <end position="485"/>
    </location>
</feature>
<dbReference type="EMBL" id="MRZV01000589">
    <property type="protein sequence ID" value="PIK47307.1"/>
    <property type="molecule type" value="Genomic_DNA"/>
</dbReference>
<dbReference type="Proteomes" id="UP000230750">
    <property type="component" value="Unassembled WGS sequence"/>
</dbReference>
<evidence type="ECO:0000256" key="2">
    <source>
        <dbReference type="ARBA" id="ARBA00022490"/>
    </source>
</evidence>
<feature type="coiled-coil region" evidence="3">
    <location>
        <begin position="408"/>
        <end position="435"/>
    </location>
</feature>
<dbReference type="InterPro" id="IPR035964">
    <property type="entry name" value="I/LWEQ_dom_sf"/>
</dbReference>
<dbReference type="SUPFAM" id="SSF109885">
    <property type="entry name" value="I/LWEQ domain"/>
    <property type="match status" value="1"/>
</dbReference>
<dbReference type="GO" id="GO:0030864">
    <property type="term" value="C:cortical actin cytoskeleton"/>
    <property type="evidence" value="ECO:0007669"/>
    <property type="project" value="TreeGrafter"/>
</dbReference>
<accession>A0A2G8KH34</accession>
<keyword evidence="7" id="KW-1185">Reference proteome</keyword>
<evidence type="ECO:0000256" key="3">
    <source>
        <dbReference type="SAM" id="Coils"/>
    </source>
</evidence>
<feature type="domain" description="I/LWEQ" evidence="5">
    <location>
        <begin position="191"/>
        <end position="440"/>
    </location>
</feature>
<dbReference type="GO" id="GO:0006897">
    <property type="term" value="P:endocytosis"/>
    <property type="evidence" value="ECO:0007669"/>
    <property type="project" value="InterPro"/>
</dbReference>
<organism evidence="6 7">
    <name type="scientific">Stichopus japonicus</name>
    <name type="common">Sea cucumber</name>
    <dbReference type="NCBI Taxonomy" id="307972"/>
    <lineage>
        <taxon>Eukaryota</taxon>
        <taxon>Metazoa</taxon>
        <taxon>Echinodermata</taxon>
        <taxon>Eleutherozoa</taxon>
        <taxon>Echinozoa</taxon>
        <taxon>Holothuroidea</taxon>
        <taxon>Aspidochirotacea</taxon>
        <taxon>Aspidochirotida</taxon>
        <taxon>Stichopodidae</taxon>
        <taxon>Apostichopus</taxon>
    </lineage>
</organism>
<feature type="compositionally biased region" description="Polar residues" evidence="4">
    <location>
        <begin position="462"/>
        <end position="472"/>
    </location>
</feature>
<evidence type="ECO:0000256" key="1">
    <source>
        <dbReference type="ARBA" id="ARBA00004496"/>
    </source>
</evidence>
<dbReference type="STRING" id="307972.A0A2G8KH34"/>
<dbReference type="GO" id="GO:0030136">
    <property type="term" value="C:clathrin-coated vesicle"/>
    <property type="evidence" value="ECO:0007669"/>
    <property type="project" value="TreeGrafter"/>
</dbReference>
<dbReference type="GO" id="GO:0043325">
    <property type="term" value="F:phosphatidylinositol-3,4-bisphosphate binding"/>
    <property type="evidence" value="ECO:0007669"/>
    <property type="project" value="TreeGrafter"/>
</dbReference>
<dbReference type="GO" id="GO:0007015">
    <property type="term" value="P:actin filament organization"/>
    <property type="evidence" value="ECO:0007669"/>
    <property type="project" value="TreeGrafter"/>
</dbReference>
<evidence type="ECO:0000259" key="5">
    <source>
        <dbReference type="PROSITE" id="PS50945"/>
    </source>
</evidence>
<protein>
    <submittedName>
        <fullName evidence="6">Putative huntingtin-interacting protein 1 isoform X3</fullName>
    </submittedName>
</protein>
<dbReference type="AlphaFoldDB" id="A0A2G8KH34"/>
<dbReference type="GO" id="GO:0035615">
    <property type="term" value="F:clathrin adaptor activity"/>
    <property type="evidence" value="ECO:0007669"/>
    <property type="project" value="TreeGrafter"/>
</dbReference>
<evidence type="ECO:0000313" key="7">
    <source>
        <dbReference type="Proteomes" id="UP000230750"/>
    </source>
</evidence>
<reference evidence="6 7" key="1">
    <citation type="journal article" date="2017" name="PLoS Biol.">
        <title>The sea cucumber genome provides insights into morphological evolution and visceral regeneration.</title>
        <authorList>
            <person name="Zhang X."/>
            <person name="Sun L."/>
            <person name="Yuan J."/>
            <person name="Sun Y."/>
            <person name="Gao Y."/>
            <person name="Zhang L."/>
            <person name="Li S."/>
            <person name="Dai H."/>
            <person name="Hamel J.F."/>
            <person name="Liu C."/>
            <person name="Yu Y."/>
            <person name="Liu S."/>
            <person name="Lin W."/>
            <person name="Guo K."/>
            <person name="Jin S."/>
            <person name="Xu P."/>
            <person name="Storey K.B."/>
            <person name="Huan P."/>
            <person name="Zhang T."/>
            <person name="Zhou Y."/>
            <person name="Zhang J."/>
            <person name="Lin C."/>
            <person name="Li X."/>
            <person name="Xing L."/>
            <person name="Huo D."/>
            <person name="Sun M."/>
            <person name="Wang L."/>
            <person name="Mercier A."/>
            <person name="Li F."/>
            <person name="Yang H."/>
            <person name="Xiang J."/>
        </authorList>
    </citation>
    <scope>NUCLEOTIDE SEQUENCE [LARGE SCALE GENOMIC DNA]</scope>
    <source>
        <strain evidence="6">Shaxun</strain>
        <tissue evidence="6">Muscle</tissue>
    </source>
</reference>
<dbReference type="GO" id="GO:0048268">
    <property type="term" value="P:clathrin coat assembly"/>
    <property type="evidence" value="ECO:0007669"/>
    <property type="project" value="TreeGrafter"/>
</dbReference>
<dbReference type="SMART" id="SM00307">
    <property type="entry name" value="ILWEQ"/>
    <property type="match status" value="1"/>
</dbReference>
<dbReference type="PANTHER" id="PTHR10407:SF15">
    <property type="entry name" value="HUNTINGTIN INTERACTING PROTEIN 1"/>
    <property type="match status" value="1"/>
</dbReference>
<dbReference type="PANTHER" id="PTHR10407">
    <property type="entry name" value="HUNTINGTIN INTERACTING PROTEIN 1"/>
    <property type="match status" value="1"/>
</dbReference>
<evidence type="ECO:0000256" key="4">
    <source>
        <dbReference type="SAM" id="MobiDB-lite"/>
    </source>
</evidence>
<dbReference type="PROSITE" id="PS50945">
    <property type="entry name" value="I_LWEQ"/>
    <property type="match status" value="1"/>
</dbReference>
<dbReference type="GO" id="GO:0080025">
    <property type="term" value="F:phosphatidylinositol-3,5-bisphosphate binding"/>
    <property type="evidence" value="ECO:0007669"/>
    <property type="project" value="TreeGrafter"/>
</dbReference>
<dbReference type="InterPro" id="IPR030224">
    <property type="entry name" value="Sla2_fam"/>
</dbReference>